<reference evidence="6" key="1">
    <citation type="submission" date="2015-07" db="EMBL/GenBank/DDBJ databases">
        <title>Draft genome sequence of Streptomyces sp. CMAA 1322, a bacterium isolated from Caatinga biome, from dry forest semiarid of Brazil.</title>
        <authorList>
            <person name="Santos S.N."/>
            <person name="Gacesa R."/>
            <person name="Taketani R.G."/>
            <person name="Long P.F."/>
            <person name="Melo I.S."/>
        </authorList>
    </citation>
    <scope>NUCLEOTIDE SEQUENCE [LARGE SCALE GENOMIC DNA]</scope>
    <source>
        <strain evidence="6">CMAA 1322</strain>
    </source>
</reference>
<accession>A0A0K9XAZ3</accession>
<dbReference type="Proteomes" id="UP000037288">
    <property type="component" value="Unassembled WGS sequence"/>
</dbReference>
<name>A0A0K9XAZ3_9ACTN</name>
<dbReference type="SUPFAM" id="SSF53448">
    <property type="entry name" value="Nucleotide-diphospho-sugar transferases"/>
    <property type="match status" value="1"/>
</dbReference>
<sequence>MLVNVVTAVHAPHAAFLPAAWESLRRQSHRDWVWLVQIDGPQDAVLRALAECGAARDGRVDVAANGTGEGPAVTRNVALGRAEAELVQNADADDELEPDALALLAGALAAHPRAGFAVGHARDLLPGGALRPHQLPISDGTLPRGVLLDAWSTVGEGGYRLPVHPAGAMWRRELLLALGGWSALHGMEDTGLLMAASAVAEGVLVDAPTLRYRKHTGQLSARRDDFVGGGPQIEMVRRRAAVLRALPGWCAPDAVARPAC</sequence>
<proteinExistence type="inferred from homology"/>
<comment type="caution">
    <text evidence="5">The sequence shown here is derived from an EMBL/GenBank/DDBJ whole genome shotgun (WGS) entry which is preliminary data.</text>
</comment>
<dbReference type="OrthoDB" id="4529776at2"/>
<dbReference type="Pfam" id="PF00535">
    <property type="entry name" value="Glycos_transf_2"/>
    <property type="match status" value="1"/>
</dbReference>
<dbReference type="Gene3D" id="3.90.550.10">
    <property type="entry name" value="Spore Coat Polysaccharide Biosynthesis Protein SpsA, Chain A"/>
    <property type="match status" value="1"/>
</dbReference>
<keyword evidence="6" id="KW-1185">Reference proteome</keyword>
<keyword evidence="2" id="KW-0328">Glycosyltransferase</keyword>
<evidence type="ECO:0000313" key="6">
    <source>
        <dbReference type="Proteomes" id="UP000037288"/>
    </source>
</evidence>
<dbReference type="PANTHER" id="PTHR43685">
    <property type="entry name" value="GLYCOSYLTRANSFERASE"/>
    <property type="match status" value="1"/>
</dbReference>
<keyword evidence="3 5" id="KW-0808">Transferase</keyword>
<dbReference type="PATRIC" id="fig|1678637.3.peg.5705"/>
<dbReference type="InterPro" id="IPR001173">
    <property type="entry name" value="Glyco_trans_2-like"/>
</dbReference>
<feature type="domain" description="Glycosyltransferase 2-like" evidence="4">
    <location>
        <begin position="14"/>
        <end position="133"/>
    </location>
</feature>
<dbReference type="InterPro" id="IPR029044">
    <property type="entry name" value="Nucleotide-diphossugar_trans"/>
</dbReference>
<evidence type="ECO:0000313" key="5">
    <source>
        <dbReference type="EMBL" id="KNB50378.1"/>
    </source>
</evidence>
<dbReference type="RefSeq" id="WP_049718933.1">
    <property type="nucleotide sequence ID" value="NZ_LFXA01000017.1"/>
</dbReference>
<dbReference type="GO" id="GO:0016757">
    <property type="term" value="F:glycosyltransferase activity"/>
    <property type="evidence" value="ECO:0007669"/>
    <property type="project" value="UniProtKB-KW"/>
</dbReference>
<evidence type="ECO:0000256" key="1">
    <source>
        <dbReference type="ARBA" id="ARBA00006739"/>
    </source>
</evidence>
<comment type="similarity">
    <text evidence="1">Belongs to the glycosyltransferase 2 family.</text>
</comment>
<dbReference type="InterPro" id="IPR050834">
    <property type="entry name" value="Glycosyltransf_2"/>
</dbReference>
<dbReference type="PANTHER" id="PTHR43685:SF5">
    <property type="entry name" value="GLYCOSYLTRANSFERASE EPSE-RELATED"/>
    <property type="match status" value="1"/>
</dbReference>
<evidence type="ECO:0000256" key="3">
    <source>
        <dbReference type="ARBA" id="ARBA00022679"/>
    </source>
</evidence>
<dbReference type="STRING" id="1678637.AC230_26710"/>
<organism evidence="5 6">
    <name type="scientific">Streptomyces caatingaensis</name>
    <dbReference type="NCBI Taxonomy" id="1678637"/>
    <lineage>
        <taxon>Bacteria</taxon>
        <taxon>Bacillati</taxon>
        <taxon>Actinomycetota</taxon>
        <taxon>Actinomycetes</taxon>
        <taxon>Kitasatosporales</taxon>
        <taxon>Streptomycetaceae</taxon>
        <taxon>Streptomyces</taxon>
    </lineage>
</organism>
<dbReference type="EMBL" id="LFXA01000017">
    <property type="protein sequence ID" value="KNB50378.1"/>
    <property type="molecule type" value="Genomic_DNA"/>
</dbReference>
<protein>
    <submittedName>
        <fullName evidence="5">Glycosyl transferase</fullName>
    </submittedName>
</protein>
<dbReference type="AlphaFoldDB" id="A0A0K9XAZ3"/>
<evidence type="ECO:0000256" key="2">
    <source>
        <dbReference type="ARBA" id="ARBA00022676"/>
    </source>
</evidence>
<gene>
    <name evidence="5" type="ORF">AC230_26710</name>
</gene>
<evidence type="ECO:0000259" key="4">
    <source>
        <dbReference type="Pfam" id="PF00535"/>
    </source>
</evidence>